<reference evidence="2" key="1">
    <citation type="submission" date="2019-12" db="EMBL/GenBank/DDBJ databases">
        <title>An insight into the sialome of adult female Ixodes ricinus ticks feeding for 6 days.</title>
        <authorList>
            <person name="Perner J."/>
            <person name="Ribeiro J.M.C."/>
        </authorList>
    </citation>
    <scope>NUCLEOTIDE SEQUENCE</scope>
    <source>
        <strain evidence="2">Semi-engorged</strain>
        <tissue evidence="2">Salivary glands</tissue>
    </source>
</reference>
<dbReference type="EMBL" id="GIFC01006494">
    <property type="protein sequence ID" value="MXU88577.1"/>
    <property type="molecule type" value="Transcribed_RNA"/>
</dbReference>
<protein>
    <submittedName>
        <fullName evidence="2">Putative secreted protein</fullName>
    </submittedName>
</protein>
<organism evidence="2">
    <name type="scientific">Ixodes ricinus</name>
    <name type="common">Common tick</name>
    <name type="synonym">Acarus ricinus</name>
    <dbReference type="NCBI Taxonomy" id="34613"/>
    <lineage>
        <taxon>Eukaryota</taxon>
        <taxon>Metazoa</taxon>
        <taxon>Ecdysozoa</taxon>
        <taxon>Arthropoda</taxon>
        <taxon>Chelicerata</taxon>
        <taxon>Arachnida</taxon>
        <taxon>Acari</taxon>
        <taxon>Parasitiformes</taxon>
        <taxon>Ixodida</taxon>
        <taxon>Ixodoidea</taxon>
        <taxon>Ixodidae</taxon>
        <taxon>Ixodinae</taxon>
        <taxon>Ixodes</taxon>
    </lineage>
</organism>
<proteinExistence type="predicted"/>
<keyword evidence="1" id="KW-0732">Signal</keyword>
<sequence length="102" mass="11207">MPHTDVCTRFILSFVFVVLSTPRGNTASTSADSTPRMDACMYAPNKKVAQEPAPCDSQGSQLGLKSKYLRMRSPAFFTSPDSLFVASFTRPLTVTRPTPLFL</sequence>
<dbReference type="AlphaFoldDB" id="A0A6B0UFK4"/>
<name>A0A6B0UFK4_IXORI</name>
<feature type="chain" id="PRO_5025401295" evidence="1">
    <location>
        <begin position="28"/>
        <end position="102"/>
    </location>
</feature>
<evidence type="ECO:0000256" key="1">
    <source>
        <dbReference type="SAM" id="SignalP"/>
    </source>
</evidence>
<evidence type="ECO:0000313" key="2">
    <source>
        <dbReference type="EMBL" id="MXU88577.1"/>
    </source>
</evidence>
<feature type="signal peptide" evidence="1">
    <location>
        <begin position="1"/>
        <end position="27"/>
    </location>
</feature>
<accession>A0A6B0UFK4</accession>